<dbReference type="OrthoDB" id="625043at2"/>
<evidence type="ECO:0000313" key="5">
    <source>
        <dbReference type="EMBL" id="ANE45258.1"/>
    </source>
</evidence>
<organism evidence="5 6">
    <name type="scientific">Paenibacillus swuensis</name>
    <dbReference type="NCBI Taxonomy" id="1178515"/>
    <lineage>
        <taxon>Bacteria</taxon>
        <taxon>Bacillati</taxon>
        <taxon>Bacillota</taxon>
        <taxon>Bacilli</taxon>
        <taxon>Bacillales</taxon>
        <taxon>Paenibacillaceae</taxon>
        <taxon>Paenibacillus</taxon>
    </lineage>
</organism>
<dbReference type="PANTHER" id="PTHR43280:SF2">
    <property type="entry name" value="HTH-TYPE TRANSCRIPTIONAL REGULATOR EXSA"/>
    <property type="match status" value="1"/>
</dbReference>
<dbReference type="InterPro" id="IPR037923">
    <property type="entry name" value="HTH-like"/>
</dbReference>
<dbReference type="Gene3D" id="2.60.120.10">
    <property type="entry name" value="Jelly Rolls"/>
    <property type="match status" value="1"/>
</dbReference>
<dbReference type="GO" id="GO:0043565">
    <property type="term" value="F:sequence-specific DNA binding"/>
    <property type="evidence" value="ECO:0007669"/>
    <property type="project" value="InterPro"/>
</dbReference>
<keyword evidence="1" id="KW-0805">Transcription regulation</keyword>
<keyword evidence="3" id="KW-0804">Transcription</keyword>
<dbReference type="Proteomes" id="UP000076927">
    <property type="component" value="Chromosome"/>
</dbReference>
<reference evidence="5 6" key="1">
    <citation type="submission" date="2015-01" db="EMBL/GenBank/DDBJ databases">
        <title>Paenibacillus swuensis/DY6/whole genome sequencing.</title>
        <authorList>
            <person name="Kim M.K."/>
            <person name="Srinivasan S."/>
            <person name="Lee J.-J."/>
        </authorList>
    </citation>
    <scope>NUCLEOTIDE SEQUENCE [LARGE SCALE GENOMIC DNA]</scope>
    <source>
        <strain evidence="5 6">DY6</strain>
    </source>
</reference>
<dbReference type="PROSITE" id="PS01124">
    <property type="entry name" value="HTH_ARAC_FAMILY_2"/>
    <property type="match status" value="1"/>
</dbReference>
<evidence type="ECO:0000313" key="6">
    <source>
        <dbReference type="Proteomes" id="UP000076927"/>
    </source>
</evidence>
<evidence type="ECO:0000256" key="2">
    <source>
        <dbReference type="ARBA" id="ARBA00023125"/>
    </source>
</evidence>
<name>A0A172TDZ9_9BACL</name>
<dbReference type="InterPro" id="IPR014710">
    <property type="entry name" value="RmlC-like_jellyroll"/>
</dbReference>
<dbReference type="STRING" id="1178515.SY83_01725"/>
<dbReference type="InterPro" id="IPR013096">
    <property type="entry name" value="Cupin_2"/>
</dbReference>
<dbReference type="GO" id="GO:0003700">
    <property type="term" value="F:DNA-binding transcription factor activity"/>
    <property type="evidence" value="ECO:0007669"/>
    <property type="project" value="InterPro"/>
</dbReference>
<dbReference type="SUPFAM" id="SSF46689">
    <property type="entry name" value="Homeodomain-like"/>
    <property type="match status" value="2"/>
</dbReference>
<accession>A0A172TDZ9</accession>
<dbReference type="InterPro" id="IPR018060">
    <property type="entry name" value="HTH_AraC"/>
</dbReference>
<dbReference type="SUPFAM" id="SSF51215">
    <property type="entry name" value="Regulatory protein AraC"/>
    <property type="match status" value="1"/>
</dbReference>
<proteinExistence type="predicted"/>
<dbReference type="InterPro" id="IPR020449">
    <property type="entry name" value="Tscrpt_reg_AraC-type_HTH"/>
</dbReference>
<dbReference type="RefSeq" id="WP_068603672.1">
    <property type="nucleotide sequence ID" value="NZ_CP011388.1"/>
</dbReference>
<dbReference type="SMART" id="SM00342">
    <property type="entry name" value="HTH_ARAC"/>
    <property type="match status" value="1"/>
</dbReference>
<dbReference type="EMBL" id="CP011388">
    <property type="protein sequence ID" value="ANE45258.1"/>
    <property type="molecule type" value="Genomic_DNA"/>
</dbReference>
<evidence type="ECO:0000256" key="3">
    <source>
        <dbReference type="ARBA" id="ARBA00023163"/>
    </source>
</evidence>
<protein>
    <recommendedName>
        <fullName evidence="4">HTH araC/xylS-type domain-containing protein</fullName>
    </recommendedName>
</protein>
<dbReference type="Gene3D" id="1.10.10.60">
    <property type="entry name" value="Homeodomain-like"/>
    <property type="match status" value="2"/>
</dbReference>
<gene>
    <name evidence="5" type="ORF">SY83_01725</name>
</gene>
<evidence type="ECO:0000256" key="1">
    <source>
        <dbReference type="ARBA" id="ARBA00023015"/>
    </source>
</evidence>
<dbReference type="PANTHER" id="PTHR43280">
    <property type="entry name" value="ARAC-FAMILY TRANSCRIPTIONAL REGULATOR"/>
    <property type="match status" value="1"/>
</dbReference>
<dbReference type="PRINTS" id="PR00032">
    <property type="entry name" value="HTHARAC"/>
</dbReference>
<dbReference type="AlphaFoldDB" id="A0A172TDZ9"/>
<keyword evidence="2" id="KW-0238">DNA-binding</keyword>
<dbReference type="Pfam" id="PF07883">
    <property type="entry name" value="Cupin_2"/>
    <property type="match status" value="1"/>
</dbReference>
<feature type="domain" description="HTH araC/xylS-type" evidence="4">
    <location>
        <begin position="205"/>
        <end position="303"/>
    </location>
</feature>
<dbReference type="InterPro" id="IPR009057">
    <property type="entry name" value="Homeodomain-like_sf"/>
</dbReference>
<dbReference type="KEGG" id="pswu:SY83_01725"/>
<dbReference type="PATRIC" id="fig|1178515.4.peg.322"/>
<keyword evidence="6" id="KW-1185">Reference proteome</keyword>
<sequence>MDFSDIPKNAPQTYPILRETDFGEVSPSVHWAQLHTTRKKQEYPLRRIYDHELLLLLDGRLTARIHDREFSLSSGELLFIPAGVPHELRVHSEEALFLGVHFDYYDELEIAYDLDIIVDERSPRVEDFCAEAVMPGCSPWSASPVLPYSSEILADMQRLIREFGSKLPGTPAVCKGLMLQILTGLYRMQMDQAQALPPNAGERLSVVTSWLEEHYREPCSNQTLARLIHVHEDYMAKLFKQMYGMTPNKYLQFIRHRKAKDLLRHTDLTVEEIGRDVGYEDLHYFSRTFRKWEGVSPRGYRNADLFY</sequence>
<evidence type="ECO:0000259" key="4">
    <source>
        <dbReference type="PROSITE" id="PS01124"/>
    </source>
</evidence>
<dbReference type="Pfam" id="PF12833">
    <property type="entry name" value="HTH_18"/>
    <property type="match status" value="1"/>
</dbReference>